<reference evidence="7" key="1">
    <citation type="thesis" date="2020" institute="ProQuest LLC" country="789 East Eisenhower Parkway, Ann Arbor, MI, USA">
        <title>Comparative Genomics and Chromosome Evolution.</title>
        <authorList>
            <person name="Mudd A.B."/>
        </authorList>
    </citation>
    <scope>NUCLEOTIDE SEQUENCE</scope>
    <source>
        <strain evidence="7">1538</strain>
        <tissue evidence="7">Blood</tissue>
    </source>
</reference>
<proteinExistence type="inferred from homology"/>
<evidence type="ECO:0000256" key="2">
    <source>
        <dbReference type="ARBA" id="ARBA00010199"/>
    </source>
</evidence>
<dbReference type="EMBL" id="DYDO01000001">
    <property type="protein sequence ID" value="DBA33462.1"/>
    <property type="molecule type" value="Genomic_DNA"/>
</dbReference>
<feature type="transmembrane region" description="Helical" evidence="6">
    <location>
        <begin position="12"/>
        <end position="29"/>
    </location>
</feature>
<dbReference type="PANTHER" id="PTHR11206">
    <property type="entry name" value="MULTIDRUG RESISTANCE PROTEIN"/>
    <property type="match status" value="1"/>
</dbReference>
<dbReference type="AlphaFoldDB" id="A0AAV3B213"/>
<evidence type="ECO:0000256" key="3">
    <source>
        <dbReference type="ARBA" id="ARBA00022692"/>
    </source>
</evidence>
<dbReference type="GO" id="GO:0042910">
    <property type="term" value="F:xenobiotic transmembrane transporter activity"/>
    <property type="evidence" value="ECO:0007669"/>
    <property type="project" value="InterPro"/>
</dbReference>
<organism evidence="7 8">
    <name type="scientific">Pyxicephalus adspersus</name>
    <name type="common">African bullfrog</name>
    <dbReference type="NCBI Taxonomy" id="30357"/>
    <lineage>
        <taxon>Eukaryota</taxon>
        <taxon>Metazoa</taxon>
        <taxon>Chordata</taxon>
        <taxon>Craniata</taxon>
        <taxon>Vertebrata</taxon>
        <taxon>Euteleostomi</taxon>
        <taxon>Amphibia</taxon>
        <taxon>Batrachia</taxon>
        <taxon>Anura</taxon>
        <taxon>Neobatrachia</taxon>
        <taxon>Ranoidea</taxon>
        <taxon>Pyxicephalidae</taxon>
        <taxon>Pyxicephalinae</taxon>
        <taxon>Pyxicephalus</taxon>
    </lineage>
</organism>
<sequence>MLLFILKAITNFMDFVPVVITAIFVGHVGKLQLDAIMLAVAYTSVTGVAVGLGLNAACDTLISQIYGGKNLKYIGVIVQRAILILSLACFPCWALYINTENILLLCGQDKDLARETELCVLVLIPALPEILWPQILISIMASVVTALVNYLTLFVQKSGVMGAALAITIGAVFQFILMFIYIRVKKLHVASWTGWSTECLKDWWPFLALGIPGMLIISIEFWAFEIALILTGLINLVELGAQSILNQLIVLVQKIPSSVGMAASIRVGIFLGAGETDHAKRSAKLSMVLGVFNGLLRGIGKPEIGALAFIIGYFLIVFPIGVPLMFSLKLGIKGFWTGMIIGFTCINLFFSIYFWRVNWNLVTEKALELVGLRKDLASFENKVDPGTFDHSIDTPDDRELTNYASLDSSSSEFELQQKNNPDVSKEDRRALKWLIIRRSLEALAVISTLFIGLIIKFTVKPH</sequence>
<comment type="subcellular location">
    <subcellularLocation>
        <location evidence="1">Membrane</location>
        <topology evidence="1">Multi-pass membrane protein</topology>
    </subcellularLocation>
</comment>
<feature type="transmembrane region" description="Helical" evidence="6">
    <location>
        <begin position="304"/>
        <end position="328"/>
    </location>
</feature>
<dbReference type="Pfam" id="PF01554">
    <property type="entry name" value="MatE"/>
    <property type="match status" value="2"/>
</dbReference>
<feature type="transmembrane region" description="Helical" evidence="6">
    <location>
        <begin position="130"/>
        <end position="151"/>
    </location>
</feature>
<keyword evidence="8" id="KW-1185">Reference proteome</keyword>
<dbReference type="InterPro" id="IPR045069">
    <property type="entry name" value="MATE_euk"/>
</dbReference>
<name>A0AAV3B213_PYXAD</name>
<accession>A0AAV3B213</accession>
<feature type="transmembrane region" description="Helical" evidence="6">
    <location>
        <begin position="77"/>
        <end position="96"/>
    </location>
</feature>
<feature type="transmembrane region" description="Helical" evidence="6">
    <location>
        <begin position="334"/>
        <end position="355"/>
    </location>
</feature>
<protein>
    <recommendedName>
        <fullName evidence="6">Multidrug and toxin extrusion protein</fullName>
    </recommendedName>
</protein>
<dbReference type="GO" id="GO:0016020">
    <property type="term" value="C:membrane"/>
    <property type="evidence" value="ECO:0007669"/>
    <property type="project" value="UniProtKB-SubCell"/>
</dbReference>
<comment type="similarity">
    <text evidence="2 6">Belongs to the multi antimicrobial extrusion (MATE) (TC 2.A.66.1) family.</text>
</comment>
<dbReference type="GO" id="GO:1990961">
    <property type="term" value="P:xenobiotic detoxification by transmembrane export across the plasma membrane"/>
    <property type="evidence" value="ECO:0007669"/>
    <property type="project" value="InterPro"/>
</dbReference>
<feature type="transmembrane region" description="Helical" evidence="6">
    <location>
        <begin position="203"/>
        <end position="224"/>
    </location>
</feature>
<evidence type="ECO:0000256" key="1">
    <source>
        <dbReference type="ARBA" id="ARBA00004141"/>
    </source>
</evidence>
<comment type="caution">
    <text evidence="6">Lacks conserved residue(s) required for the propagation of feature annotation.</text>
</comment>
<evidence type="ECO:0000256" key="4">
    <source>
        <dbReference type="ARBA" id="ARBA00022989"/>
    </source>
</evidence>
<evidence type="ECO:0000313" key="7">
    <source>
        <dbReference type="EMBL" id="DBA33462.1"/>
    </source>
</evidence>
<evidence type="ECO:0000256" key="5">
    <source>
        <dbReference type="ARBA" id="ARBA00023136"/>
    </source>
</evidence>
<dbReference type="CDD" id="cd13132">
    <property type="entry name" value="MATE_eukaryotic"/>
    <property type="match status" value="1"/>
</dbReference>
<keyword evidence="3 6" id="KW-0812">Transmembrane</keyword>
<dbReference type="Proteomes" id="UP001181693">
    <property type="component" value="Unassembled WGS sequence"/>
</dbReference>
<comment type="caution">
    <text evidence="7">The sequence shown here is derived from an EMBL/GenBank/DDBJ whole genome shotgun (WGS) entry which is preliminary data.</text>
</comment>
<gene>
    <name evidence="7" type="ORF">GDO54_001144</name>
</gene>
<keyword evidence="5 6" id="KW-0472">Membrane</keyword>
<evidence type="ECO:0000313" key="8">
    <source>
        <dbReference type="Proteomes" id="UP001181693"/>
    </source>
</evidence>
<feature type="transmembrane region" description="Helical" evidence="6">
    <location>
        <begin position="439"/>
        <end position="459"/>
    </location>
</feature>
<feature type="transmembrane region" description="Helical" evidence="6">
    <location>
        <begin position="35"/>
        <end position="57"/>
    </location>
</feature>
<feature type="transmembrane region" description="Helical" evidence="6">
    <location>
        <begin position="163"/>
        <end position="183"/>
    </location>
</feature>
<evidence type="ECO:0000256" key="6">
    <source>
        <dbReference type="RuleBase" id="RU004914"/>
    </source>
</evidence>
<dbReference type="GO" id="GO:0015297">
    <property type="term" value="F:antiporter activity"/>
    <property type="evidence" value="ECO:0007669"/>
    <property type="project" value="InterPro"/>
</dbReference>
<dbReference type="InterPro" id="IPR002528">
    <property type="entry name" value="MATE_fam"/>
</dbReference>
<keyword evidence="4 6" id="KW-1133">Transmembrane helix</keyword>